<dbReference type="PANTHER" id="PTHR10039">
    <property type="entry name" value="AMELOGENIN"/>
    <property type="match status" value="1"/>
</dbReference>
<organism evidence="3 4">
    <name type="scientific">Gymnopilus dilepis</name>
    <dbReference type="NCBI Taxonomy" id="231916"/>
    <lineage>
        <taxon>Eukaryota</taxon>
        <taxon>Fungi</taxon>
        <taxon>Dikarya</taxon>
        <taxon>Basidiomycota</taxon>
        <taxon>Agaricomycotina</taxon>
        <taxon>Agaricomycetes</taxon>
        <taxon>Agaricomycetidae</taxon>
        <taxon>Agaricales</taxon>
        <taxon>Agaricineae</taxon>
        <taxon>Hymenogastraceae</taxon>
        <taxon>Gymnopilus</taxon>
    </lineage>
</organism>
<feature type="domain" description="Nephrocystin 3-like N-terminal" evidence="2">
    <location>
        <begin position="80"/>
        <end position="247"/>
    </location>
</feature>
<accession>A0A409WYJ9</accession>
<evidence type="ECO:0000313" key="4">
    <source>
        <dbReference type="Proteomes" id="UP000284706"/>
    </source>
</evidence>
<dbReference type="Pfam" id="PF24883">
    <property type="entry name" value="NPHP3_N"/>
    <property type="match status" value="2"/>
</dbReference>
<dbReference type="InterPro" id="IPR056884">
    <property type="entry name" value="NPHP3-like_N"/>
</dbReference>
<protein>
    <recommendedName>
        <fullName evidence="2">Nephrocystin 3-like N-terminal domain-containing protein</fullName>
    </recommendedName>
</protein>
<dbReference type="PANTHER" id="PTHR10039:SF14">
    <property type="entry name" value="NACHT DOMAIN-CONTAINING PROTEIN"/>
    <property type="match status" value="1"/>
</dbReference>
<dbReference type="InterPro" id="IPR027417">
    <property type="entry name" value="P-loop_NTPase"/>
</dbReference>
<gene>
    <name evidence="3" type="ORF">CVT26_004260</name>
</gene>
<comment type="caution">
    <text evidence="3">The sequence shown here is derived from an EMBL/GenBank/DDBJ whole genome shotgun (WGS) entry which is preliminary data.</text>
</comment>
<dbReference type="SUPFAM" id="SSF52540">
    <property type="entry name" value="P-loop containing nucleoside triphosphate hydrolases"/>
    <property type="match status" value="2"/>
</dbReference>
<feature type="domain" description="Nephrocystin 3-like N-terminal" evidence="2">
    <location>
        <begin position="459"/>
        <end position="616"/>
    </location>
</feature>
<keyword evidence="4" id="KW-1185">Reference proteome</keyword>
<proteinExistence type="predicted"/>
<dbReference type="AlphaFoldDB" id="A0A409WYJ9"/>
<dbReference type="Gene3D" id="3.40.50.300">
    <property type="entry name" value="P-loop containing nucleotide triphosphate hydrolases"/>
    <property type="match status" value="2"/>
</dbReference>
<name>A0A409WYJ9_9AGAR</name>
<feature type="non-terminal residue" evidence="3">
    <location>
        <position position="647"/>
    </location>
</feature>
<evidence type="ECO:0000313" key="3">
    <source>
        <dbReference type="EMBL" id="PPQ83541.1"/>
    </source>
</evidence>
<keyword evidence="1" id="KW-0677">Repeat</keyword>
<dbReference type="OrthoDB" id="5967843at2759"/>
<dbReference type="InParanoid" id="A0A409WYJ9"/>
<evidence type="ECO:0000256" key="1">
    <source>
        <dbReference type="ARBA" id="ARBA00022737"/>
    </source>
</evidence>
<evidence type="ECO:0000259" key="2">
    <source>
        <dbReference type="Pfam" id="PF24883"/>
    </source>
</evidence>
<dbReference type="Proteomes" id="UP000284706">
    <property type="component" value="Unassembled WGS sequence"/>
</dbReference>
<sequence>MATPAVQPPLGDDLRPSVSPSMFSASSNLTFNGGAFNQYTNVGVVRDSREVIDKAFEKYISLDITHDNDALLDARVPSSTGDAILQKLMQWALDSTNASNVLWLHGPPGVGKTAIAVSFAAALAKQDRLAASFFFPPDDTRDLKRSFMPSLAYQLSISMPEVAQHIADAVRTNPIIFGQSLGTQMKELIVDPILSSGLDTAVNRIVVIDGLDAYDPPGESCPKRVSAVIRDIAPLLEGKLKFVIFSRSTRDIFKELDNSPSVIAIRLGDVLAFIALRAYVYTAFFFLNSEDHPLFIVIFHVKDFLLLFWCTYSNFIRLFTMPDNLAYKVDEGHHISPSYLYLDLRRACQHLPSLPLFLTPHSCTESLSSMATPSVQFPLNDGLRPSISPSMFSASSNLTFNGGVFNQYNNITPAGRNTREAIDKAFERYISLDITHDNDDLRLSRIPPSTSAPILQELMQWALRSVDSPNVVWLHGPAGVGKTAIAVSFAEMLVKQEKLAASFFFPRDDLRNLKRSFVASLAYQMCFTIPELAQHIAEAAERNPMIFGQSLETQMKELIVQPVLSSNLPAYASWIIIIDGLDAYDSSGENCPRLVSGVIRDISPLLQGKLKFFISSKSTRDLSKELANSPVVISVALSNVLKIPIAC</sequence>
<dbReference type="EMBL" id="NHYE01004610">
    <property type="protein sequence ID" value="PPQ83541.1"/>
    <property type="molecule type" value="Genomic_DNA"/>
</dbReference>
<reference evidence="3 4" key="1">
    <citation type="journal article" date="2018" name="Evol. Lett.">
        <title>Horizontal gene cluster transfer increased hallucinogenic mushroom diversity.</title>
        <authorList>
            <person name="Reynolds H.T."/>
            <person name="Vijayakumar V."/>
            <person name="Gluck-Thaler E."/>
            <person name="Korotkin H.B."/>
            <person name="Matheny P.B."/>
            <person name="Slot J.C."/>
        </authorList>
    </citation>
    <scope>NUCLEOTIDE SEQUENCE [LARGE SCALE GENOMIC DNA]</scope>
    <source>
        <strain evidence="3 4">SRW20</strain>
    </source>
</reference>